<evidence type="ECO:0000313" key="1">
    <source>
        <dbReference type="EMBL" id="KII72447.1"/>
    </source>
</evidence>
<comment type="caution">
    <text evidence="1">The sequence shown here is derived from an EMBL/GenBank/DDBJ whole genome shotgun (WGS) entry which is preliminary data.</text>
</comment>
<dbReference type="InterPro" id="IPR013870">
    <property type="entry name" value="Ribosomal_mL54"/>
</dbReference>
<dbReference type="Pfam" id="PF08561">
    <property type="entry name" value="Ribosomal_L37"/>
    <property type="match status" value="1"/>
</dbReference>
<proteinExistence type="predicted"/>
<gene>
    <name evidence="1" type="ORF">RF11_11373</name>
</gene>
<reference evidence="1 2" key="1">
    <citation type="journal article" date="2014" name="Genome Biol. Evol.">
        <title>The genome of the myxosporean Thelohanellus kitauei shows adaptations to nutrient acquisition within its fish host.</title>
        <authorList>
            <person name="Yang Y."/>
            <person name="Xiong J."/>
            <person name="Zhou Z."/>
            <person name="Huo F."/>
            <person name="Miao W."/>
            <person name="Ran C."/>
            <person name="Liu Y."/>
            <person name="Zhang J."/>
            <person name="Feng J."/>
            <person name="Wang M."/>
            <person name="Wang M."/>
            <person name="Wang L."/>
            <person name="Yao B."/>
        </authorList>
    </citation>
    <scope>NUCLEOTIDE SEQUENCE [LARGE SCALE GENOMIC DNA]</scope>
    <source>
        <strain evidence="1">Wuqing</strain>
    </source>
</reference>
<dbReference type="AlphaFoldDB" id="A0A0C2NEK0"/>
<dbReference type="Proteomes" id="UP000031668">
    <property type="component" value="Unassembled WGS sequence"/>
</dbReference>
<dbReference type="EMBL" id="JWZT01001218">
    <property type="protein sequence ID" value="KII72447.1"/>
    <property type="molecule type" value="Genomic_DNA"/>
</dbReference>
<dbReference type="OrthoDB" id="10252718at2759"/>
<accession>A0A0C2NEK0</accession>
<evidence type="ECO:0000313" key="2">
    <source>
        <dbReference type="Proteomes" id="UP000031668"/>
    </source>
</evidence>
<name>A0A0C2NEK0_THEKT</name>
<evidence type="ECO:0008006" key="3">
    <source>
        <dbReference type="Google" id="ProtNLM"/>
    </source>
</evidence>
<keyword evidence="2" id="KW-1185">Reference proteome</keyword>
<sequence>MEIAYNLTRLFINPFKILHRNFSIRRSRKPILDTDVPRVKRISPFKKGADPLEKKEDEYPAWLFNLVDKRGRLNPRLDENGQPIIKKPKVQRPIPITAKYMRRLQKLNIRHRNQKNP</sequence>
<protein>
    <recommendedName>
        <fullName evidence="3">39S ribosomal protein L54, mitochondrial</fullName>
    </recommendedName>
</protein>
<organism evidence="1 2">
    <name type="scientific">Thelohanellus kitauei</name>
    <name type="common">Myxosporean</name>
    <dbReference type="NCBI Taxonomy" id="669202"/>
    <lineage>
        <taxon>Eukaryota</taxon>
        <taxon>Metazoa</taxon>
        <taxon>Cnidaria</taxon>
        <taxon>Myxozoa</taxon>
        <taxon>Myxosporea</taxon>
        <taxon>Bivalvulida</taxon>
        <taxon>Platysporina</taxon>
        <taxon>Myxobolidae</taxon>
        <taxon>Thelohanellus</taxon>
    </lineage>
</organism>